<evidence type="ECO:0000313" key="3">
    <source>
        <dbReference type="EMBL" id="OGM20299.1"/>
    </source>
</evidence>
<accession>A0A1F7Y037</accession>
<evidence type="ECO:0000259" key="2">
    <source>
        <dbReference type="Pfam" id="PF12229"/>
    </source>
</evidence>
<comment type="caution">
    <text evidence="3">The sequence shown here is derived from an EMBL/GenBank/DDBJ whole genome shotgun (WGS) entry which is preliminary data.</text>
</comment>
<dbReference type="EMBL" id="MGGD01000037">
    <property type="protein sequence ID" value="OGM20299.1"/>
    <property type="molecule type" value="Genomic_DNA"/>
</dbReference>
<organism evidence="3 4">
    <name type="scientific">Candidatus Woesebacteria bacterium RIFCSPHIGHO2_01_FULL_38_26b</name>
    <dbReference type="NCBI Taxonomy" id="1802491"/>
    <lineage>
        <taxon>Bacteria</taxon>
        <taxon>Candidatus Woeseibacteriota</taxon>
    </lineage>
</organism>
<dbReference type="InterPro" id="IPR007391">
    <property type="entry name" value="Vancomycin_resist_VanW"/>
</dbReference>
<dbReference type="AlphaFoldDB" id="A0A1F7Y037"/>
<dbReference type="Pfam" id="PF12229">
    <property type="entry name" value="PG_binding_4"/>
    <property type="match status" value="2"/>
</dbReference>
<dbReference type="PANTHER" id="PTHR35788">
    <property type="entry name" value="EXPORTED PROTEIN-RELATED"/>
    <property type="match status" value="1"/>
</dbReference>
<dbReference type="Proteomes" id="UP000176741">
    <property type="component" value="Unassembled WGS sequence"/>
</dbReference>
<dbReference type="Pfam" id="PF04294">
    <property type="entry name" value="VanW"/>
    <property type="match status" value="1"/>
</dbReference>
<feature type="domain" description="YoaR-like putative peptidoglycan binding" evidence="2">
    <location>
        <begin position="266"/>
        <end position="320"/>
    </location>
</feature>
<keyword evidence="1" id="KW-0472">Membrane</keyword>
<evidence type="ECO:0000256" key="1">
    <source>
        <dbReference type="SAM" id="Phobius"/>
    </source>
</evidence>
<gene>
    <name evidence="3" type="ORF">A2771_03800</name>
</gene>
<proteinExistence type="predicted"/>
<dbReference type="InterPro" id="IPR052913">
    <property type="entry name" value="Glycopeptide_resist_protein"/>
</dbReference>
<feature type="transmembrane region" description="Helical" evidence="1">
    <location>
        <begin position="21"/>
        <end position="45"/>
    </location>
</feature>
<reference evidence="3 4" key="1">
    <citation type="journal article" date="2016" name="Nat. Commun.">
        <title>Thousands of microbial genomes shed light on interconnected biogeochemical processes in an aquifer system.</title>
        <authorList>
            <person name="Anantharaman K."/>
            <person name="Brown C.T."/>
            <person name="Hug L.A."/>
            <person name="Sharon I."/>
            <person name="Castelle C.J."/>
            <person name="Probst A.J."/>
            <person name="Thomas B.C."/>
            <person name="Singh A."/>
            <person name="Wilkins M.J."/>
            <person name="Karaoz U."/>
            <person name="Brodie E.L."/>
            <person name="Williams K.H."/>
            <person name="Hubbard S.S."/>
            <person name="Banfield J.F."/>
        </authorList>
    </citation>
    <scope>NUCLEOTIDE SEQUENCE [LARGE SCALE GENOMIC DNA]</scope>
</reference>
<protein>
    <recommendedName>
        <fullName evidence="2">YoaR-like putative peptidoglycan binding domain-containing protein</fullName>
    </recommendedName>
</protein>
<keyword evidence="1" id="KW-0812">Transmembrane</keyword>
<feature type="domain" description="YoaR-like putative peptidoglycan binding" evidence="2">
    <location>
        <begin position="91"/>
        <end position="202"/>
    </location>
</feature>
<dbReference type="PANTHER" id="PTHR35788:SF1">
    <property type="entry name" value="EXPORTED PROTEIN"/>
    <property type="match status" value="1"/>
</dbReference>
<evidence type="ECO:0000313" key="4">
    <source>
        <dbReference type="Proteomes" id="UP000176741"/>
    </source>
</evidence>
<dbReference type="InterPro" id="IPR022029">
    <property type="entry name" value="YoaR-like_PG-bd"/>
</dbReference>
<sequence length="590" mass="66264">MLTNIRKFLKQPSIKRWVLKFLVVAFAFSSLVFLSILVFNIYYWGRIYKGVYIANTYVGGLVPEQAKNLLYNNLNGLNKTTLSYDNQNYDIYLDDIDFSYDIDKSVSSAYKLYRSDNIFYDQTNSIKSLTKNVVLALEYKLDEQKLKDNLSIIAGQITTNDPVFPSLNLVNGEVVIKRGVPGEEVDYQKLISLIRKNLAIQQKNILPIPVTKIDKTLDDEGVKKLEAKAMSLVNKGLSLKFEYYNLGLIDKDLVPLILLNNDQQDNLDVLITRIEKEVNREPQNSVFVFQERVLEFSPSKDGISVDKENLRKLMLQNIEELADGDEKSFEIEIPVIRTPAEITTAEVNNLGIKQLIGSGSSKFVGSIPSRIHNIGLASSKINGTLVAPGETFSFNQRLGDVSAFTGYKQAYIIKDGRTVLGDGGGVCQVSTTLFRAVLNAGLPVVERKAHAYRVSYYEQDSAPGLDATVYDPLTDFKFLNDTEGHILIQTIFDPKKFSLIFEIYGTSDGRKSQITKPIVSAVISPPEDLYTDDPTLPTGTIKQVDFKAWGAKVSFNYSVERNGEIIYEKTFISNFRPWQAKFLRGTGPAN</sequence>
<name>A0A1F7Y037_9BACT</name>
<keyword evidence="1" id="KW-1133">Transmembrane helix</keyword>